<keyword evidence="2 5" id="KW-0349">Heme</keyword>
<evidence type="ECO:0000256" key="1">
    <source>
        <dbReference type="ARBA" id="ARBA00022448"/>
    </source>
</evidence>
<evidence type="ECO:0000256" key="4">
    <source>
        <dbReference type="ARBA" id="ARBA00023004"/>
    </source>
</evidence>
<accession>D8JTJ0</accession>
<keyword evidence="3 5" id="KW-0479">Metal-binding</keyword>
<dbReference type="eggNOG" id="COG2346">
    <property type="taxonomic scope" value="Bacteria"/>
</dbReference>
<evidence type="ECO:0000256" key="3">
    <source>
        <dbReference type="ARBA" id="ARBA00022723"/>
    </source>
</evidence>
<dbReference type="InterPro" id="IPR009050">
    <property type="entry name" value="Globin-like_sf"/>
</dbReference>
<dbReference type="HOGENOM" id="CLU_103526_2_0_5"/>
<keyword evidence="7" id="KW-1185">Reference proteome</keyword>
<dbReference type="STRING" id="582899.Hden_0733"/>
<dbReference type="InterPro" id="IPR012292">
    <property type="entry name" value="Globin/Proto"/>
</dbReference>
<dbReference type="Pfam" id="PF01152">
    <property type="entry name" value="Bac_globin"/>
    <property type="match status" value="1"/>
</dbReference>
<dbReference type="Proteomes" id="UP000002033">
    <property type="component" value="Chromosome"/>
</dbReference>
<reference evidence="7" key="1">
    <citation type="journal article" date="2011" name="J. Bacteriol.">
        <title>Genome sequences of eight morphologically diverse alphaproteobacteria.</title>
        <authorList>
            <consortium name="US DOE Joint Genome Institute"/>
            <person name="Brown P.J."/>
            <person name="Kysela D.T."/>
            <person name="Buechlein A."/>
            <person name="Hemmerich C."/>
            <person name="Brun Y.V."/>
        </authorList>
    </citation>
    <scope>NUCLEOTIDE SEQUENCE [LARGE SCALE GENOMIC DNA]</scope>
    <source>
        <strain evidence="7">ATCC 51888 / DSM 1869 / NCIB 11706 / TK 0415</strain>
    </source>
</reference>
<dbReference type="GO" id="GO:0019825">
    <property type="term" value="F:oxygen binding"/>
    <property type="evidence" value="ECO:0007669"/>
    <property type="project" value="InterPro"/>
</dbReference>
<dbReference type="KEGG" id="hdn:Hden_0733"/>
<dbReference type="GO" id="GO:0020037">
    <property type="term" value="F:heme binding"/>
    <property type="evidence" value="ECO:0007669"/>
    <property type="project" value="InterPro"/>
</dbReference>
<feature type="binding site" description="distal binding residue" evidence="5">
    <location>
        <position position="85"/>
    </location>
    <ligand>
        <name>heme</name>
        <dbReference type="ChEBI" id="CHEBI:30413"/>
    </ligand>
    <ligandPart>
        <name>Fe</name>
        <dbReference type="ChEBI" id="CHEBI:18248"/>
    </ligandPart>
</feature>
<gene>
    <name evidence="6" type="ordered locus">Hden_0733</name>
</gene>
<proteinExistence type="predicted"/>
<evidence type="ECO:0000256" key="2">
    <source>
        <dbReference type="ARBA" id="ARBA00022617"/>
    </source>
</evidence>
<evidence type="ECO:0000313" key="6">
    <source>
        <dbReference type="EMBL" id="ADJ22552.1"/>
    </source>
</evidence>
<dbReference type="RefSeq" id="WP_013214767.1">
    <property type="nucleotide sequence ID" value="NC_014313.1"/>
</dbReference>
<sequence length="133" mass="14419">MGSEAAVATSNDAGANASLYDRLGRRSGIEGIVEVIWSNHTSNPTIKQRYVNSDPVKVKRLVTEMCCAGFGGPETYSGQEMKAAHKGMNINAEEFVAACDDVLDALEKCNVGKRERDEILAILYSLKSDVVHL</sequence>
<dbReference type="OrthoDB" id="9795814at2"/>
<dbReference type="Gene3D" id="1.10.490.10">
    <property type="entry name" value="Globins"/>
    <property type="match status" value="1"/>
</dbReference>
<organism evidence="6 7">
    <name type="scientific">Hyphomicrobium denitrificans (strain ATCC 51888 / DSM 1869 / NCIMB 11706 / TK 0415)</name>
    <dbReference type="NCBI Taxonomy" id="582899"/>
    <lineage>
        <taxon>Bacteria</taxon>
        <taxon>Pseudomonadati</taxon>
        <taxon>Pseudomonadota</taxon>
        <taxon>Alphaproteobacteria</taxon>
        <taxon>Hyphomicrobiales</taxon>
        <taxon>Hyphomicrobiaceae</taxon>
        <taxon>Hyphomicrobium</taxon>
    </lineage>
</organism>
<dbReference type="CDD" id="cd00454">
    <property type="entry name" value="TrHb1_N"/>
    <property type="match status" value="1"/>
</dbReference>
<keyword evidence="1" id="KW-0813">Transport</keyword>
<dbReference type="InterPro" id="IPR001486">
    <property type="entry name" value="Hemoglobin_trunc"/>
</dbReference>
<name>D8JTJ0_HYPDA</name>
<dbReference type="SUPFAM" id="SSF46458">
    <property type="entry name" value="Globin-like"/>
    <property type="match status" value="1"/>
</dbReference>
<dbReference type="EMBL" id="CP002083">
    <property type="protein sequence ID" value="ADJ22552.1"/>
    <property type="molecule type" value="Genomic_DNA"/>
</dbReference>
<evidence type="ECO:0000313" key="7">
    <source>
        <dbReference type="Proteomes" id="UP000002033"/>
    </source>
</evidence>
<evidence type="ECO:0000256" key="5">
    <source>
        <dbReference type="PIRSR" id="PIRSR601486-1"/>
    </source>
</evidence>
<protein>
    <submittedName>
        <fullName evidence="6">Globin</fullName>
    </submittedName>
</protein>
<dbReference type="GO" id="GO:0046872">
    <property type="term" value="F:metal ion binding"/>
    <property type="evidence" value="ECO:0007669"/>
    <property type="project" value="UniProtKB-KW"/>
</dbReference>
<keyword evidence="4 5" id="KW-0408">Iron</keyword>
<dbReference type="AlphaFoldDB" id="D8JTJ0"/>